<dbReference type="InterPro" id="IPR040074">
    <property type="entry name" value="BssD/PflA/YjjW"/>
</dbReference>
<dbReference type="SUPFAM" id="SSF54862">
    <property type="entry name" value="4Fe-4S ferredoxins"/>
    <property type="match status" value="1"/>
</dbReference>
<dbReference type="SFLD" id="SFLDS00029">
    <property type="entry name" value="Radical_SAM"/>
    <property type="match status" value="1"/>
</dbReference>
<evidence type="ECO:0000256" key="6">
    <source>
        <dbReference type="ARBA" id="ARBA00023002"/>
    </source>
</evidence>
<dbReference type="PROSITE" id="PS01087">
    <property type="entry name" value="RADICAL_ACTIVATING"/>
    <property type="match status" value="1"/>
</dbReference>
<keyword evidence="7" id="KW-0408">Iron</keyword>
<evidence type="ECO:0000256" key="9">
    <source>
        <dbReference type="ARBA" id="ARBA00047365"/>
    </source>
</evidence>
<evidence type="ECO:0000313" key="12">
    <source>
        <dbReference type="EMBL" id="HIQ83547.1"/>
    </source>
</evidence>
<evidence type="ECO:0000259" key="11">
    <source>
        <dbReference type="PROSITE" id="PS51918"/>
    </source>
</evidence>
<name>A0A9D0ZN22_9FIRM</name>
<dbReference type="PROSITE" id="PS51918">
    <property type="entry name" value="RADICAL_SAM"/>
    <property type="match status" value="1"/>
</dbReference>
<dbReference type="Gene3D" id="3.20.20.70">
    <property type="entry name" value="Aldolase class I"/>
    <property type="match status" value="1"/>
</dbReference>
<keyword evidence="6" id="KW-0560">Oxidoreductase</keyword>
<reference evidence="12" key="2">
    <citation type="journal article" date="2021" name="PeerJ">
        <title>Extensive microbial diversity within the chicken gut microbiome revealed by metagenomics and culture.</title>
        <authorList>
            <person name="Gilroy R."/>
            <person name="Ravi A."/>
            <person name="Getino M."/>
            <person name="Pursley I."/>
            <person name="Horton D.L."/>
            <person name="Alikhan N.F."/>
            <person name="Baker D."/>
            <person name="Gharbi K."/>
            <person name="Hall N."/>
            <person name="Watson M."/>
            <person name="Adriaenssens E.M."/>
            <person name="Foster-Nyarko E."/>
            <person name="Jarju S."/>
            <person name="Secka A."/>
            <person name="Antonio M."/>
            <person name="Oren A."/>
            <person name="Chaudhuri R.R."/>
            <person name="La Ragione R."/>
            <person name="Hildebrand F."/>
            <person name="Pallen M.J."/>
        </authorList>
    </citation>
    <scope>NUCLEOTIDE SEQUENCE</scope>
    <source>
        <strain evidence="12">ChiSjej6B24-2974</strain>
    </source>
</reference>
<comment type="similarity">
    <text evidence="2">Belongs to the organic radical-activating enzymes family.</text>
</comment>
<protein>
    <submittedName>
        <fullName evidence="12">Glycyl-radical enzyme activating protein</fullName>
    </submittedName>
</protein>
<dbReference type="CDD" id="cd01335">
    <property type="entry name" value="Radical_SAM"/>
    <property type="match status" value="1"/>
</dbReference>
<comment type="catalytic activity">
    <reaction evidence="9">
        <text>glycyl-[protein] + reduced [flavodoxin] + S-adenosyl-L-methionine = glycin-2-yl radical-[protein] + semiquinone [flavodoxin] + 5'-deoxyadenosine + L-methionine + H(+)</text>
        <dbReference type="Rhea" id="RHEA:61976"/>
        <dbReference type="Rhea" id="RHEA-COMP:10622"/>
        <dbReference type="Rhea" id="RHEA-COMP:14480"/>
        <dbReference type="Rhea" id="RHEA-COMP:15993"/>
        <dbReference type="Rhea" id="RHEA-COMP:15994"/>
        <dbReference type="ChEBI" id="CHEBI:15378"/>
        <dbReference type="ChEBI" id="CHEBI:17319"/>
        <dbReference type="ChEBI" id="CHEBI:29947"/>
        <dbReference type="ChEBI" id="CHEBI:32722"/>
        <dbReference type="ChEBI" id="CHEBI:57618"/>
        <dbReference type="ChEBI" id="CHEBI:57844"/>
        <dbReference type="ChEBI" id="CHEBI:59789"/>
        <dbReference type="ChEBI" id="CHEBI:140311"/>
    </reaction>
</comment>
<dbReference type="GO" id="GO:0046872">
    <property type="term" value="F:metal ion binding"/>
    <property type="evidence" value="ECO:0007669"/>
    <property type="project" value="UniProtKB-KW"/>
</dbReference>
<dbReference type="Pfam" id="PF04055">
    <property type="entry name" value="Radical_SAM"/>
    <property type="match status" value="1"/>
</dbReference>
<dbReference type="InterPro" id="IPR007197">
    <property type="entry name" value="rSAM"/>
</dbReference>
<dbReference type="Proteomes" id="UP000824260">
    <property type="component" value="Unassembled WGS sequence"/>
</dbReference>
<dbReference type="EMBL" id="DVFZ01000102">
    <property type="protein sequence ID" value="HIQ83547.1"/>
    <property type="molecule type" value="Genomic_DNA"/>
</dbReference>
<comment type="caution">
    <text evidence="12">The sequence shown here is derived from an EMBL/GenBank/DDBJ whole genome shotgun (WGS) entry which is preliminary data.</text>
</comment>
<keyword evidence="3" id="KW-0004">4Fe-4S</keyword>
<keyword evidence="5" id="KW-0479">Metal-binding</keyword>
<keyword evidence="4" id="KW-0949">S-adenosyl-L-methionine</keyword>
<dbReference type="PANTHER" id="PTHR30352">
    <property type="entry name" value="PYRUVATE FORMATE-LYASE-ACTIVATING ENZYME"/>
    <property type="match status" value="1"/>
</dbReference>
<evidence type="ECO:0000313" key="13">
    <source>
        <dbReference type="Proteomes" id="UP000824260"/>
    </source>
</evidence>
<dbReference type="SUPFAM" id="SSF102114">
    <property type="entry name" value="Radical SAM enzymes"/>
    <property type="match status" value="1"/>
</dbReference>
<proteinExistence type="inferred from homology"/>
<evidence type="ECO:0000256" key="4">
    <source>
        <dbReference type="ARBA" id="ARBA00022691"/>
    </source>
</evidence>
<keyword evidence="8" id="KW-0411">Iron-sulfur</keyword>
<evidence type="ECO:0000256" key="2">
    <source>
        <dbReference type="ARBA" id="ARBA00009777"/>
    </source>
</evidence>
<dbReference type="PROSITE" id="PS51379">
    <property type="entry name" value="4FE4S_FER_2"/>
    <property type="match status" value="1"/>
</dbReference>
<dbReference type="AlphaFoldDB" id="A0A9D0ZN22"/>
<evidence type="ECO:0000259" key="10">
    <source>
        <dbReference type="PROSITE" id="PS51379"/>
    </source>
</evidence>
<evidence type="ECO:0000256" key="3">
    <source>
        <dbReference type="ARBA" id="ARBA00022485"/>
    </source>
</evidence>
<dbReference type="InterPro" id="IPR058240">
    <property type="entry name" value="rSAM_sf"/>
</dbReference>
<dbReference type="PIRSF" id="PIRSF000371">
    <property type="entry name" value="PFL_act_enz"/>
    <property type="match status" value="1"/>
</dbReference>
<dbReference type="InterPro" id="IPR001989">
    <property type="entry name" value="Radical_activat_CS"/>
</dbReference>
<dbReference type="GO" id="GO:0016491">
    <property type="term" value="F:oxidoreductase activity"/>
    <property type="evidence" value="ECO:0007669"/>
    <property type="project" value="UniProtKB-KW"/>
</dbReference>
<accession>A0A9D0ZN22</accession>
<evidence type="ECO:0000256" key="5">
    <source>
        <dbReference type="ARBA" id="ARBA00022723"/>
    </source>
</evidence>
<dbReference type="InterPro" id="IPR012839">
    <property type="entry name" value="Organic_radical_activase"/>
</dbReference>
<reference evidence="12" key="1">
    <citation type="submission" date="2020-10" db="EMBL/GenBank/DDBJ databases">
        <authorList>
            <person name="Gilroy R."/>
        </authorList>
    </citation>
    <scope>NUCLEOTIDE SEQUENCE</scope>
    <source>
        <strain evidence="12">ChiSjej6B24-2974</strain>
    </source>
</reference>
<feature type="domain" description="4Fe-4S ferredoxin-type" evidence="10">
    <location>
        <begin position="57"/>
        <end position="86"/>
    </location>
</feature>
<sequence length="313" mass="34497">MRSSPEPAMRASERGLVFDIRRFSTHDGDGLRTTVFLKGCPLRCLWCHNPEGLMSGRRPLWVRARCIGCGSCIQRVRHGGVALCADGLTLRPDAPEVWDEVLDACPTGALRWDARELTVEEAMAEILRDRVFFQHGGGVTLSGGEPLMQPAFAAALLESLRAEGVHTALETSLYAAWEQVENVLAQTDLVYCDLKLIHDGEHRRLTGVSNALILENIRRLLASGRRVIVRTPLIPGMTASAENIAGIARFLHGCRADAEYELLNYNPLAPAKYPLVGKAFAPGEDIKPLSADDMGAFLRIARENGLTRAFWER</sequence>
<evidence type="ECO:0000256" key="7">
    <source>
        <dbReference type="ARBA" id="ARBA00023004"/>
    </source>
</evidence>
<evidence type="ECO:0000256" key="1">
    <source>
        <dbReference type="ARBA" id="ARBA00001966"/>
    </source>
</evidence>
<dbReference type="InterPro" id="IPR017896">
    <property type="entry name" value="4Fe4S_Fe-S-bd"/>
</dbReference>
<dbReference type="PANTHER" id="PTHR30352:SF4">
    <property type="entry name" value="PYRUVATE FORMATE-LYASE 2-ACTIVATING ENZYME"/>
    <property type="match status" value="1"/>
</dbReference>
<feature type="domain" description="Radical SAM core" evidence="11">
    <location>
        <begin position="23"/>
        <end position="307"/>
    </location>
</feature>
<organism evidence="12 13">
    <name type="scientific">Candidatus Pullichristensenella stercorigallinarum</name>
    <dbReference type="NCBI Taxonomy" id="2840909"/>
    <lineage>
        <taxon>Bacteria</taxon>
        <taxon>Bacillati</taxon>
        <taxon>Bacillota</taxon>
        <taxon>Clostridia</taxon>
        <taxon>Candidatus Pullichristensenella</taxon>
    </lineage>
</organism>
<gene>
    <name evidence="12" type="ORF">IAA52_10660</name>
</gene>
<comment type="cofactor">
    <cofactor evidence="1">
        <name>[4Fe-4S] cluster</name>
        <dbReference type="ChEBI" id="CHEBI:49883"/>
    </cofactor>
</comment>
<dbReference type="SFLD" id="SFLDG01066">
    <property type="entry name" value="organic_radical-activating_enz"/>
    <property type="match status" value="1"/>
</dbReference>
<dbReference type="GO" id="GO:0051539">
    <property type="term" value="F:4 iron, 4 sulfur cluster binding"/>
    <property type="evidence" value="ECO:0007669"/>
    <property type="project" value="UniProtKB-KW"/>
</dbReference>
<dbReference type="InterPro" id="IPR034457">
    <property type="entry name" value="Organic_radical-activating"/>
</dbReference>
<dbReference type="InterPro" id="IPR013785">
    <property type="entry name" value="Aldolase_TIM"/>
</dbReference>
<dbReference type="NCBIfam" id="TIGR02494">
    <property type="entry name" value="PFLE_PFLC"/>
    <property type="match status" value="1"/>
</dbReference>
<evidence type="ECO:0000256" key="8">
    <source>
        <dbReference type="ARBA" id="ARBA00023014"/>
    </source>
</evidence>
<dbReference type="SFLD" id="SFLDG01118">
    <property type="entry name" value="activating_enzymes__group_2"/>
    <property type="match status" value="1"/>
</dbReference>